<name>A0A2R6P0V8_9APHY</name>
<evidence type="ECO:0000313" key="3">
    <source>
        <dbReference type="EMBL" id="PSR82952.1"/>
    </source>
</evidence>
<organism evidence="3 4">
    <name type="scientific">Hermanssonia centrifuga</name>
    <dbReference type="NCBI Taxonomy" id="98765"/>
    <lineage>
        <taxon>Eukaryota</taxon>
        <taxon>Fungi</taxon>
        <taxon>Dikarya</taxon>
        <taxon>Basidiomycota</taxon>
        <taxon>Agaricomycotina</taxon>
        <taxon>Agaricomycetes</taxon>
        <taxon>Polyporales</taxon>
        <taxon>Meruliaceae</taxon>
        <taxon>Hermanssonia</taxon>
    </lineage>
</organism>
<feature type="region of interest" description="Disordered" evidence="1">
    <location>
        <begin position="75"/>
        <end position="98"/>
    </location>
</feature>
<evidence type="ECO:0000256" key="1">
    <source>
        <dbReference type="SAM" id="MobiDB-lite"/>
    </source>
</evidence>
<evidence type="ECO:0008006" key="5">
    <source>
        <dbReference type="Google" id="ProtNLM"/>
    </source>
</evidence>
<dbReference type="EMBL" id="MLYV02000567">
    <property type="protein sequence ID" value="PSR82952.1"/>
    <property type="molecule type" value="Genomic_DNA"/>
</dbReference>
<keyword evidence="2" id="KW-0732">Signal</keyword>
<dbReference type="AlphaFoldDB" id="A0A2R6P0V8"/>
<dbReference type="Proteomes" id="UP000186601">
    <property type="component" value="Unassembled WGS sequence"/>
</dbReference>
<keyword evidence="4" id="KW-1185">Reference proteome</keyword>
<accession>A0A2R6P0V8</accession>
<feature type="chain" id="PRO_5015352343" description="Secreted protein" evidence="2">
    <location>
        <begin position="25"/>
        <end position="98"/>
    </location>
</feature>
<proteinExistence type="predicted"/>
<gene>
    <name evidence="3" type="ORF">PHLCEN_2v5922</name>
</gene>
<feature type="signal peptide" evidence="2">
    <location>
        <begin position="1"/>
        <end position="24"/>
    </location>
</feature>
<evidence type="ECO:0000313" key="4">
    <source>
        <dbReference type="Proteomes" id="UP000186601"/>
    </source>
</evidence>
<protein>
    <recommendedName>
        <fullName evidence="5">Secreted protein</fullName>
    </recommendedName>
</protein>
<comment type="caution">
    <text evidence="3">The sequence shown here is derived from an EMBL/GenBank/DDBJ whole genome shotgun (WGS) entry which is preliminary data.</text>
</comment>
<reference evidence="3 4" key="1">
    <citation type="submission" date="2018-02" db="EMBL/GenBank/DDBJ databases">
        <title>Genome sequence of the basidiomycete white-rot fungus Phlebia centrifuga.</title>
        <authorList>
            <person name="Granchi Z."/>
            <person name="Peng M."/>
            <person name="de Vries R.P."/>
            <person name="Hilden K."/>
            <person name="Makela M.R."/>
            <person name="Grigoriev I."/>
            <person name="Riley R."/>
        </authorList>
    </citation>
    <scope>NUCLEOTIDE SEQUENCE [LARGE SCALE GENOMIC DNA]</scope>
    <source>
        <strain evidence="3 4">FBCC195</strain>
    </source>
</reference>
<sequence length="98" mass="10671">MATMRPWTQTATIILFRRARCTLASPLPAQAASINQKNGLQLEWKSVGPRVASTASTTARQPDPQLNFCHVRSTTRPAALPETPPKVKSGNEGFATRL</sequence>
<evidence type="ECO:0000256" key="2">
    <source>
        <dbReference type="SAM" id="SignalP"/>
    </source>
</evidence>